<dbReference type="EMBL" id="CAJNYU010000035">
    <property type="protein sequence ID" value="CAF3323607.1"/>
    <property type="molecule type" value="Genomic_DNA"/>
</dbReference>
<feature type="compositionally biased region" description="Basic residues" evidence="1">
    <location>
        <begin position="1"/>
        <end position="13"/>
    </location>
</feature>
<protein>
    <submittedName>
        <fullName evidence="2">Uncharacterized protein</fullName>
    </submittedName>
</protein>
<dbReference type="InterPro" id="IPR036397">
    <property type="entry name" value="RNaseH_sf"/>
</dbReference>
<sequence>MPKLSKRKIQSRKAKSDQPSKRKISNASDSSNDEYRMDIDDDQELKFSERISLSDIGDLAEMCKLKCGSKYLSTLLYMLLRFFNVKWEDIDEHLKSIDRRWGAKFEANSQRLYFEGHERDDVMKHRNEFINYFLARKDSYYTITDEETPMFHDESTLRSGEVSDFGRNIGTRCPVEKIEYVDENGATNVIECYFKNGTNKGKSKGLVELCKESRVQLPVQIKLDEIRKILSKHRAFQNIIYCPKYHCELNAIEGLWCNQKAFVRSRTDQSFEKMIKLISDSRIHFVERKIALKLFRRFWRSIEAYSQDQTYVDILKLFF</sequence>
<evidence type="ECO:0000313" key="2">
    <source>
        <dbReference type="EMBL" id="CAF3323607.1"/>
    </source>
</evidence>
<reference evidence="2" key="1">
    <citation type="submission" date="2021-02" db="EMBL/GenBank/DDBJ databases">
        <authorList>
            <person name="Nowell W R."/>
        </authorList>
    </citation>
    <scope>NUCLEOTIDE SEQUENCE</scope>
</reference>
<feature type="region of interest" description="Disordered" evidence="1">
    <location>
        <begin position="1"/>
        <end position="35"/>
    </location>
</feature>
<comment type="caution">
    <text evidence="2">The sequence shown here is derived from an EMBL/GenBank/DDBJ whole genome shotgun (WGS) entry which is preliminary data.</text>
</comment>
<evidence type="ECO:0000256" key="1">
    <source>
        <dbReference type="SAM" id="MobiDB-lite"/>
    </source>
</evidence>
<dbReference type="Proteomes" id="UP000663869">
    <property type="component" value="Unassembled WGS sequence"/>
</dbReference>
<evidence type="ECO:0000313" key="3">
    <source>
        <dbReference type="Proteomes" id="UP000663869"/>
    </source>
</evidence>
<organism evidence="2 3">
    <name type="scientific">Rotaria socialis</name>
    <dbReference type="NCBI Taxonomy" id="392032"/>
    <lineage>
        <taxon>Eukaryota</taxon>
        <taxon>Metazoa</taxon>
        <taxon>Spiralia</taxon>
        <taxon>Gnathifera</taxon>
        <taxon>Rotifera</taxon>
        <taxon>Eurotatoria</taxon>
        <taxon>Bdelloidea</taxon>
        <taxon>Philodinida</taxon>
        <taxon>Philodinidae</taxon>
        <taxon>Rotaria</taxon>
    </lineage>
</organism>
<accession>A0A817TZ76</accession>
<proteinExistence type="predicted"/>
<dbReference type="AlphaFoldDB" id="A0A817TZ76"/>
<gene>
    <name evidence="2" type="ORF">FME351_LOCUS1644</name>
</gene>
<dbReference type="Gene3D" id="3.30.420.10">
    <property type="entry name" value="Ribonuclease H-like superfamily/Ribonuclease H"/>
    <property type="match status" value="1"/>
</dbReference>
<name>A0A817TZ76_9BILA</name>
<dbReference type="GO" id="GO:0003676">
    <property type="term" value="F:nucleic acid binding"/>
    <property type="evidence" value="ECO:0007669"/>
    <property type="project" value="InterPro"/>
</dbReference>